<dbReference type="PANTHER" id="PTHR46599:SF3">
    <property type="entry name" value="PIGGYBAC TRANSPOSABLE ELEMENT-DERIVED PROTEIN 4"/>
    <property type="match status" value="1"/>
</dbReference>
<feature type="domain" description="PiggyBac transposable element-derived protein" evidence="2">
    <location>
        <begin position="138"/>
        <end position="323"/>
    </location>
</feature>
<feature type="domain" description="PiggyBac transposable element-derived protein" evidence="2">
    <location>
        <begin position="331"/>
        <end position="391"/>
    </location>
</feature>
<dbReference type="Pfam" id="PF13843">
    <property type="entry name" value="DDE_Tnp_1_7"/>
    <property type="match status" value="2"/>
</dbReference>
<evidence type="ECO:0000313" key="3">
    <source>
        <dbReference type="EMBL" id="ERL88244.1"/>
    </source>
</evidence>
<evidence type="ECO:0000259" key="2">
    <source>
        <dbReference type="Pfam" id="PF13843"/>
    </source>
</evidence>
<accession>U4U2W9</accession>
<proteinExistence type="predicted"/>
<dbReference type="AlphaFoldDB" id="U4U2W9"/>
<evidence type="ECO:0000256" key="1">
    <source>
        <dbReference type="SAM" id="MobiDB-lite"/>
    </source>
</evidence>
<dbReference type="PANTHER" id="PTHR46599">
    <property type="entry name" value="PIGGYBAC TRANSPOSABLE ELEMENT-DERIVED PROTEIN 4"/>
    <property type="match status" value="1"/>
</dbReference>
<feature type="non-terminal residue" evidence="3">
    <location>
        <position position="501"/>
    </location>
</feature>
<dbReference type="STRING" id="77166.U4U2W9"/>
<reference evidence="3 4" key="1">
    <citation type="journal article" date="2013" name="Genome Biol.">
        <title>Draft genome of the mountain pine beetle, Dendroctonus ponderosae Hopkins, a major forest pest.</title>
        <authorList>
            <person name="Keeling C.I."/>
            <person name="Yuen M.M."/>
            <person name="Liao N.Y."/>
            <person name="Docking T.R."/>
            <person name="Chan S.K."/>
            <person name="Taylor G.A."/>
            <person name="Palmquist D.L."/>
            <person name="Jackman S.D."/>
            <person name="Nguyen A."/>
            <person name="Li M."/>
            <person name="Henderson H."/>
            <person name="Janes J.K."/>
            <person name="Zhao Y."/>
            <person name="Pandoh P."/>
            <person name="Moore R."/>
            <person name="Sperling F.A."/>
            <person name="Huber D.P."/>
            <person name="Birol I."/>
            <person name="Jones S.J."/>
            <person name="Bohlmann J."/>
        </authorList>
    </citation>
    <scope>NUCLEOTIDE SEQUENCE</scope>
</reference>
<sequence>MNHAKKALLMSKKILSPGDLEKSLQQVVRELEEEGSTIENQREEYCDIIDDEFYSDSDQEPEIIERNDYSSDSELSADEGEAEFEPREQEEDYQFFIGKDNKTLWISQPSSSGEMQAKNIIKILPGPKGNAKRAKTEIDAFNLYITDEMVDDIVANTNIYIENNKSSKMYSRERDSKNTTKSEIKALLGALILIGIKKGSHTNCLELWDSDGTGLILLRALYSYKRFLFLMRSLRFDNIFTRDERKLQDKLAPIRDFHQKFVTNCFAYYNLSEFGTIDEMLHGFRGRCSFVQYIPNKPAKYGIKMCGLCDAKTFYTLNFEIYCVIFLSTMHNASDVDQDLRKSLVNFDYNSTKGGVDTVDQMCASYSVSRITRRWPLVVFFRHLEIAGINARVIFKFNNLDNKDERRVFLRKLALELMKDHLKERALTQSLPKDISYFLDKYRNEEGTERGEEVKTGICFICGTHKNNRTKQKCNKCARNICKKHSSTHITCTKCKEEEME</sequence>
<dbReference type="EMBL" id="KB632043">
    <property type="protein sequence ID" value="ERL88244.1"/>
    <property type="molecule type" value="Genomic_DNA"/>
</dbReference>
<feature type="compositionally biased region" description="Acidic residues" evidence="1">
    <location>
        <begin position="52"/>
        <end position="62"/>
    </location>
</feature>
<gene>
    <name evidence="3" type="ORF">D910_05632</name>
</gene>
<dbReference type="InterPro" id="IPR029526">
    <property type="entry name" value="PGBD"/>
</dbReference>
<organism evidence="3 4">
    <name type="scientific">Dendroctonus ponderosae</name>
    <name type="common">Mountain pine beetle</name>
    <dbReference type="NCBI Taxonomy" id="77166"/>
    <lineage>
        <taxon>Eukaryota</taxon>
        <taxon>Metazoa</taxon>
        <taxon>Ecdysozoa</taxon>
        <taxon>Arthropoda</taxon>
        <taxon>Hexapoda</taxon>
        <taxon>Insecta</taxon>
        <taxon>Pterygota</taxon>
        <taxon>Neoptera</taxon>
        <taxon>Endopterygota</taxon>
        <taxon>Coleoptera</taxon>
        <taxon>Polyphaga</taxon>
        <taxon>Cucujiformia</taxon>
        <taxon>Curculionidae</taxon>
        <taxon>Scolytinae</taxon>
        <taxon>Dendroctonus</taxon>
    </lineage>
</organism>
<protein>
    <recommendedName>
        <fullName evidence="2">PiggyBac transposable element-derived protein domain-containing protein</fullName>
    </recommendedName>
</protein>
<feature type="region of interest" description="Disordered" evidence="1">
    <location>
        <begin position="52"/>
        <end position="89"/>
    </location>
</feature>
<evidence type="ECO:0000313" key="4">
    <source>
        <dbReference type="Proteomes" id="UP000030742"/>
    </source>
</evidence>
<feature type="compositionally biased region" description="Acidic residues" evidence="1">
    <location>
        <begin position="75"/>
        <end position="89"/>
    </location>
</feature>
<name>U4U2W9_DENPD</name>
<dbReference type="Proteomes" id="UP000030742">
    <property type="component" value="Unassembled WGS sequence"/>
</dbReference>